<reference evidence="1" key="1">
    <citation type="journal article" date="2021" name="Genome Biol. Evol.">
        <title>The assembled and annotated genome of the fairy-ring fungus Marasmius oreades.</title>
        <authorList>
            <person name="Hiltunen M."/>
            <person name="Ament-Velasquez S.L."/>
            <person name="Johannesson H."/>
        </authorList>
    </citation>
    <scope>NUCLEOTIDE SEQUENCE</scope>
    <source>
        <strain evidence="1">03SP1</strain>
    </source>
</reference>
<dbReference type="KEGG" id="more:E1B28_010705"/>
<accession>A0A9P7RYV6</accession>
<gene>
    <name evidence="1" type="ORF">E1B28_010705</name>
</gene>
<evidence type="ECO:0000313" key="1">
    <source>
        <dbReference type="EMBL" id="KAG7091686.1"/>
    </source>
</evidence>
<proteinExistence type="predicted"/>
<dbReference type="RefSeq" id="XP_043008156.1">
    <property type="nucleotide sequence ID" value="XM_043155683.1"/>
</dbReference>
<evidence type="ECO:0000313" key="2">
    <source>
        <dbReference type="Proteomes" id="UP001049176"/>
    </source>
</evidence>
<organism evidence="1 2">
    <name type="scientific">Marasmius oreades</name>
    <name type="common">fairy-ring Marasmius</name>
    <dbReference type="NCBI Taxonomy" id="181124"/>
    <lineage>
        <taxon>Eukaryota</taxon>
        <taxon>Fungi</taxon>
        <taxon>Dikarya</taxon>
        <taxon>Basidiomycota</taxon>
        <taxon>Agaricomycotina</taxon>
        <taxon>Agaricomycetes</taxon>
        <taxon>Agaricomycetidae</taxon>
        <taxon>Agaricales</taxon>
        <taxon>Marasmiineae</taxon>
        <taxon>Marasmiaceae</taxon>
        <taxon>Marasmius</taxon>
    </lineage>
</organism>
<comment type="caution">
    <text evidence="1">The sequence shown here is derived from an EMBL/GenBank/DDBJ whole genome shotgun (WGS) entry which is preliminary data.</text>
</comment>
<dbReference type="OrthoDB" id="5311491at2759"/>
<dbReference type="EMBL" id="CM032186">
    <property type="protein sequence ID" value="KAG7091686.1"/>
    <property type="molecule type" value="Genomic_DNA"/>
</dbReference>
<dbReference type="SUPFAM" id="SSF53474">
    <property type="entry name" value="alpha/beta-Hydrolases"/>
    <property type="match status" value="1"/>
</dbReference>
<sequence length="390" mass="44291">MKLDYQTYTLSENIKIFFSDNGAPPNSDDYTTIVVCHGSGFNGHGLERMHNVSHSLNLRTVIFNRRQYPGSTKYSDSELEDLKQGRKVFIDRIGKVMAEFLLQFIKKEKIPKASEDMKEGGIAVMTWSMGTPSGMALFSDQNIVPHEDYLVLEKYVKDLVCDVIPTDPPHLCFGFKVPDDIKSYDPWTDRELKTLPEKFKQFSNWVSTYFDHPNPETGKLQDMDLTTKGSENSTIMKWSPEELQRNFDAGAAVFEFPMFVEPMQTTLREMTERVLYDDNLIRSYFPRLKVTLLYASQTNWHCFWGPKELERTYNEHVSRGGSARPLKVYKMDGNHMVSSLTSDTVGAERLIATPSHSLATLGKSGAFATGNGGRIEKVVLSETCYATETS</sequence>
<protein>
    <recommendedName>
        <fullName evidence="3">AB hydrolase-1 domain-containing protein</fullName>
    </recommendedName>
</protein>
<dbReference type="AlphaFoldDB" id="A0A9P7RYV6"/>
<dbReference type="InterPro" id="IPR029058">
    <property type="entry name" value="AB_hydrolase_fold"/>
</dbReference>
<keyword evidence="2" id="KW-1185">Reference proteome</keyword>
<name>A0A9P7RYV6_9AGAR</name>
<evidence type="ECO:0008006" key="3">
    <source>
        <dbReference type="Google" id="ProtNLM"/>
    </source>
</evidence>
<dbReference type="GeneID" id="66079781"/>
<dbReference type="Gene3D" id="3.40.50.1820">
    <property type="entry name" value="alpha/beta hydrolase"/>
    <property type="match status" value="1"/>
</dbReference>
<dbReference type="Proteomes" id="UP001049176">
    <property type="component" value="Chromosome 6"/>
</dbReference>